<dbReference type="Proteomes" id="UP000252254">
    <property type="component" value="Unassembled WGS sequence"/>
</dbReference>
<dbReference type="PROSITE" id="PS50887">
    <property type="entry name" value="GGDEF"/>
    <property type="match status" value="1"/>
</dbReference>
<dbReference type="Gene3D" id="3.30.70.270">
    <property type="match status" value="1"/>
</dbReference>
<dbReference type="InterPro" id="IPR035965">
    <property type="entry name" value="PAS-like_dom_sf"/>
</dbReference>
<feature type="transmembrane region" description="Helical" evidence="1">
    <location>
        <begin position="101"/>
        <end position="124"/>
    </location>
</feature>
<dbReference type="InterPro" id="IPR050469">
    <property type="entry name" value="Diguanylate_Cyclase"/>
</dbReference>
<name>A0A366ED24_9BACI</name>
<evidence type="ECO:0000256" key="1">
    <source>
        <dbReference type="SAM" id="Phobius"/>
    </source>
</evidence>
<dbReference type="GO" id="GO:0052621">
    <property type="term" value="F:diguanylate cyclase activity"/>
    <property type="evidence" value="ECO:0007669"/>
    <property type="project" value="TreeGrafter"/>
</dbReference>
<dbReference type="GO" id="GO:0005886">
    <property type="term" value="C:plasma membrane"/>
    <property type="evidence" value="ECO:0007669"/>
    <property type="project" value="TreeGrafter"/>
</dbReference>
<dbReference type="InterPro" id="IPR000160">
    <property type="entry name" value="GGDEF_dom"/>
</dbReference>
<feature type="transmembrane region" description="Helical" evidence="1">
    <location>
        <begin position="39"/>
        <end position="59"/>
    </location>
</feature>
<dbReference type="PANTHER" id="PTHR45138:SF9">
    <property type="entry name" value="DIGUANYLATE CYCLASE DGCM-RELATED"/>
    <property type="match status" value="1"/>
</dbReference>
<dbReference type="SUPFAM" id="SSF55785">
    <property type="entry name" value="PYP-like sensor domain (PAS domain)"/>
    <property type="match status" value="1"/>
</dbReference>
<feature type="transmembrane region" description="Helical" evidence="1">
    <location>
        <begin position="180"/>
        <end position="200"/>
    </location>
</feature>
<dbReference type="InterPro" id="IPR029787">
    <property type="entry name" value="Nucleotide_cyclase"/>
</dbReference>
<keyword evidence="1" id="KW-0812">Transmembrane</keyword>
<dbReference type="SMART" id="SM00267">
    <property type="entry name" value="GGDEF"/>
    <property type="match status" value="1"/>
</dbReference>
<dbReference type="Gene3D" id="3.30.450.20">
    <property type="entry name" value="PAS domain"/>
    <property type="match status" value="1"/>
</dbReference>
<keyword evidence="1" id="KW-1133">Transmembrane helix</keyword>
<feature type="transmembrane region" description="Helical" evidence="1">
    <location>
        <begin position="71"/>
        <end position="89"/>
    </location>
</feature>
<dbReference type="InterPro" id="IPR031621">
    <property type="entry name" value="HisKA_7TM"/>
</dbReference>
<evidence type="ECO:0000313" key="3">
    <source>
        <dbReference type="EMBL" id="RBP00287.1"/>
    </source>
</evidence>
<dbReference type="Pfam" id="PF16927">
    <property type="entry name" value="HisKA_7TM"/>
    <property type="match status" value="1"/>
</dbReference>
<protein>
    <submittedName>
        <fullName evidence="3">PAS domain S-box-containing protein/diguanylate cyclase (GGDEF)-like protein</fullName>
    </submittedName>
</protein>
<proteinExistence type="predicted"/>
<dbReference type="Pfam" id="PF13188">
    <property type="entry name" value="PAS_8"/>
    <property type="match status" value="1"/>
</dbReference>
<dbReference type="GO" id="GO:0043709">
    <property type="term" value="P:cell adhesion involved in single-species biofilm formation"/>
    <property type="evidence" value="ECO:0007669"/>
    <property type="project" value="TreeGrafter"/>
</dbReference>
<dbReference type="NCBIfam" id="TIGR00254">
    <property type="entry name" value="GGDEF"/>
    <property type="match status" value="1"/>
</dbReference>
<dbReference type="EMBL" id="QNRI01000002">
    <property type="protein sequence ID" value="RBP00287.1"/>
    <property type="molecule type" value="Genomic_DNA"/>
</dbReference>
<dbReference type="PANTHER" id="PTHR45138">
    <property type="entry name" value="REGULATORY COMPONENTS OF SENSORY TRANSDUCTION SYSTEM"/>
    <property type="match status" value="1"/>
</dbReference>
<dbReference type="STRING" id="200904.GCA_900168775_00321"/>
<reference evidence="3 4" key="1">
    <citation type="submission" date="2018-06" db="EMBL/GenBank/DDBJ databases">
        <title>Genomic Encyclopedia of Type Strains, Phase IV (KMG-IV): sequencing the most valuable type-strain genomes for metagenomic binning, comparative biology and taxonomic classification.</title>
        <authorList>
            <person name="Goeker M."/>
        </authorList>
    </citation>
    <scope>NUCLEOTIDE SEQUENCE [LARGE SCALE GENOMIC DNA]</scope>
    <source>
        <strain evidence="3 4">DSM 15140</strain>
    </source>
</reference>
<dbReference type="GO" id="GO:1902201">
    <property type="term" value="P:negative regulation of bacterial-type flagellum-dependent cell motility"/>
    <property type="evidence" value="ECO:0007669"/>
    <property type="project" value="TreeGrafter"/>
</dbReference>
<gene>
    <name evidence="3" type="ORF">DES48_10248</name>
</gene>
<dbReference type="AlphaFoldDB" id="A0A366ED24"/>
<dbReference type="CDD" id="cd01949">
    <property type="entry name" value="GGDEF"/>
    <property type="match status" value="1"/>
</dbReference>
<organism evidence="3 4">
    <name type="scientific">Paraliobacillus ryukyuensis</name>
    <dbReference type="NCBI Taxonomy" id="200904"/>
    <lineage>
        <taxon>Bacteria</taxon>
        <taxon>Bacillati</taxon>
        <taxon>Bacillota</taxon>
        <taxon>Bacilli</taxon>
        <taxon>Bacillales</taxon>
        <taxon>Bacillaceae</taxon>
        <taxon>Paraliobacillus</taxon>
    </lineage>
</organism>
<dbReference type="OrthoDB" id="9759607at2"/>
<dbReference type="InterPro" id="IPR000014">
    <property type="entry name" value="PAS"/>
</dbReference>
<feature type="domain" description="GGDEF" evidence="2">
    <location>
        <begin position="381"/>
        <end position="514"/>
    </location>
</feature>
<comment type="caution">
    <text evidence="3">The sequence shown here is derived from an EMBL/GenBank/DDBJ whole genome shotgun (WGS) entry which is preliminary data.</text>
</comment>
<feature type="transmembrane region" description="Helical" evidence="1">
    <location>
        <begin position="6"/>
        <end position="27"/>
    </location>
</feature>
<keyword evidence="4" id="KW-1185">Reference proteome</keyword>
<dbReference type="RefSeq" id="WP_113866929.1">
    <property type="nucleotide sequence ID" value="NZ_BAABQN010000002.1"/>
</dbReference>
<sequence length="522" mass="59252">MNTNITAFVSLISISAVLNLFLAIYVVKKKSYYRSIATTFSMYIGSITIYCLAAAFGLLSTSIEQLKLWTTIQYIGIAFAPILGLFFVMQYLGRKVNRKRYLIFLVIPIITLLLVATNDLHHLYYRVYEAHPYLGLPYIQLEIGIGYVIHGIYTFSCMLAGLYVILANWKETSATYRPQLVALIIGQLIPMVAAFIYLLVGTAPGIDPVPMVLWISSLLYLWAMNNSKMFTVIPIAKDTIFQSMNDGVLVLDESYRLIEFNKAGQQMFPGLTKDMLGVNFYNLWRDLYDEVFPCTLDQSPLTKEIHVDQHGTIYQMRTSCLGVSKQHNGIVMLFTDITEMKKLQFQLEHIAYYDELTQVLNRRAFFQHCLSEFLQAKETGTPYTAILMDIDHFKRINDFYGHDIGDVVLQEVVQACKQQIGNNALFARYGGEEFVVAVRADAAEAFTLAEQMRQTLEHHAVPIDNTNLLVTFSIGIAQATGDEAETLRQLLKRADTALYEAKNNGRNQVRIEGENAKSLHLY</sequence>
<feature type="transmembrane region" description="Helical" evidence="1">
    <location>
        <begin position="144"/>
        <end position="168"/>
    </location>
</feature>
<dbReference type="SUPFAM" id="SSF55073">
    <property type="entry name" value="Nucleotide cyclase"/>
    <property type="match status" value="1"/>
</dbReference>
<evidence type="ECO:0000313" key="4">
    <source>
        <dbReference type="Proteomes" id="UP000252254"/>
    </source>
</evidence>
<keyword evidence="1" id="KW-0472">Membrane</keyword>
<accession>A0A366ED24</accession>
<dbReference type="InterPro" id="IPR043128">
    <property type="entry name" value="Rev_trsase/Diguanyl_cyclase"/>
</dbReference>
<evidence type="ECO:0000259" key="2">
    <source>
        <dbReference type="PROSITE" id="PS50887"/>
    </source>
</evidence>
<dbReference type="Pfam" id="PF00990">
    <property type="entry name" value="GGDEF"/>
    <property type="match status" value="1"/>
</dbReference>
<dbReference type="FunFam" id="3.30.70.270:FF:000001">
    <property type="entry name" value="Diguanylate cyclase domain protein"/>
    <property type="match status" value="1"/>
</dbReference>
<dbReference type="NCBIfam" id="TIGR00229">
    <property type="entry name" value="sensory_box"/>
    <property type="match status" value="1"/>
</dbReference>